<organism evidence="1">
    <name type="scientific">freshwater metagenome</name>
    <dbReference type="NCBI Taxonomy" id="449393"/>
    <lineage>
        <taxon>unclassified sequences</taxon>
        <taxon>metagenomes</taxon>
        <taxon>ecological metagenomes</taxon>
    </lineage>
</organism>
<evidence type="ECO:0000313" key="1">
    <source>
        <dbReference type="EMBL" id="CAB4766431.1"/>
    </source>
</evidence>
<proteinExistence type="predicted"/>
<sequence>MLDISLIPVIAISRVLGIGVADIERTSTLVLAFFNSSLCSTPNLCSSSTTNNPKLRNSISFESSRWVPITTSTMPDLS</sequence>
<reference evidence="1" key="1">
    <citation type="submission" date="2020-05" db="EMBL/GenBank/DDBJ databases">
        <authorList>
            <person name="Chiriac C."/>
            <person name="Salcher M."/>
            <person name="Ghai R."/>
            <person name="Kavagutti S V."/>
        </authorList>
    </citation>
    <scope>NUCLEOTIDE SEQUENCE</scope>
</reference>
<accession>A0A6J6V2Q6</accession>
<protein>
    <submittedName>
        <fullName evidence="1">Unannotated protein</fullName>
    </submittedName>
</protein>
<gene>
    <name evidence="1" type="ORF">UFOPK2886_00509</name>
</gene>
<name>A0A6J6V2Q6_9ZZZZ</name>
<dbReference type="EMBL" id="CAEZZO010000060">
    <property type="protein sequence ID" value="CAB4766431.1"/>
    <property type="molecule type" value="Genomic_DNA"/>
</dbReference>
<dbReference type="AlphaFoldDB" id="A0A6J6V2Q6"/>